<dbReference type="EMBL" id="JAPTSV010000839">
    <property type="protein sequence ID" value="KAJ1518901.1"/>
    <property type="molecule type" value="Genomic_DNA"/>
</dbReference>
<evidence type="ECO:0000313" key="1">
    <source>
        <dbReference type="EMBL" id="KAJ1518901.1"/>
    </source>
</evidence>
<gene>
    <name evidence="1" type="ORF">ONE63_011487</name>
</gene>
<accession>A0AAV7X5F7</accession>
<name>A0AAV7X5F7_9NEOP</name>
<keyword evidence="2" id="KW-1185">Reference proteome</keyword>
<organism evidence="1 2">
    <name type="scientific">Megalurothrips usitatus</name>
    <name type="common">bean blossom thrips</name>
    <dbReference type="NCBI Taxonomy" id="439358"/>
    <lineage>
        <taxon>Eukaryota</taxon>
        <taxon>Metazoa</taxon>
        <taxon>Ecdysozoa</taxon>
        <taxon>Arthropoda</taxon>
        <taxon>Hexapoda</taxon>
        <taxon>Insecta</taxon>
        <taxon>Pterygota</taxon>
        <taxon>Neoptera</taxon>
        <taxon>Paraneoptera</taxon>
        <taxon>Thysanoptera</taxon>
        <taxon>Terebrantia</taxon>
        <taxon>Thripoidea</taxon>
        <taxon>Thripidae</taxon>
        <taxon>Megalurothrips</taxon>
    </lineage>
</organism>
<evidence type="ECO:0000313" key="2">
    <source>
        <dbReference type="Proteomes" id="UP001075354"/>
    </source>
</evidence>
<dbReference type="AlphaFoldDB" id="A0AAV7X5F7"/>
<protein>
    <submittedName>
        <fullName evidence="1">Uncharacterized protein</fullName>
    </submittedName>
</protein>
<dbReference type="Proteomes" id="UP001075354">
    <property type="component" value="Unassembled WGS sequence"/>
</dbReference>
<comment type="caution">
    <text evidence="1">The sequence shown here is derived from an EMBL/GenBank/DDBJ whole genome shotgun (WGS) entry which is preliminary data.</text>
</comment>
<sequence length="152" mass="17909">MNMNDIKVEELNDKKVIITNEQKKDQQAKQLSLRMPRMNKKVINSRKLWKIARNYAALFSDEIRHPSPFPRFRGSTIIQCPACMVPRNDNSRSEFLYLLCHVEKQHPESCGFLFAEVSKMYGPLIECMEKKICERIRENYSIRLRAEVSKSN</sequence>
<reference evidence="1" key="1">
    <citation type="submission" date="2022-12" db="EMBL/GenBank/DDBJ databases">
        <title>Chromosome-level genome assembly of the bean flower thrips Megalurothrips usitatus.</title>
        <authorList>
            <person name="Ma L."/>
            <person name="Liu Q."/>
            <person name="Li H."/>
            <person name="Cai W."/>
        </authorList>
    </citation>
    <scope>NUCLEOTIDE SEQUENCE</scope>
    <source>
        <strain evidence="1">Cailab_2022a</strain>
    </source>
</reference>
<proteinExistence type="predicted"/>